<evidence type="ECO:0000313" key="2">
    <source>
        <dbReference type="EMBL" id="SFN23439.1"/>
    </source>
</evidence>
<keyword evidence="1" id="KW-0472">Membrane</keyword>
<dbReference type="Proteomes" id="UP000182961">
    <property type="component" value="Unassembled WGS sequence"/>
</dbReference>
<name>A0A1I4XDV4_9FLAO</name>
<accession>A0A1I4XDV4</accession>
<keyword evidence="1" id="KW-1133">Transmembrane helix</keyword>
<gene>
    <name evidence="2" type="ORF">SAMN05444143_108157</name>
</gene>
<dbReference type="eggNOG" id="ENOG502ZBPZ">
    <property type="taxonomic scope" value="Bacteria"/>
</dbReference>
<reference evidence="3" key="1">
    <citation type="submission" date="2016-10" db="EMBL/GenBank/DDBJ databases">
        <authorList>
            <person name="Varghese N."/>
            <person name="Submissions S."/>
        </authorList>
    </citation>
    <scope>NUCLEOTIDE SEQUENCE [LARGE SCALE GENOMIC DNA]</scope>
    <source>
        <strain evidence="3">DSM 4002</strain>
    </source>
</reference>
<keyword evidence="3" id="KW-1185">Reference proteome</keyword>
<evidence type="ECO:0000256" key="1">
    <source>
        <dbReference type="SAM" id="Phobius"/>
    </source>
</evidence>
<dbReference type="AlphaFoldDB" id="A0A1I4XDV4"/>
<keyword evidence="1" id="KW-0812">Transmembrane</keyword>
<organism evidence="2 3">
    <name type="scientific">Flavobacterium succinicans</name>
    <dbReference type="NCBI Taxonomy" id="29536"/>
    <lineage>
        <taxon>Bacteria</taxon>
        <taxon>Pseudomonadati</taxon>
        <taxon>Bacteroidota</taxon>
        <taxon>Flavobacteriia</taxon>
        <taxon>Flavobacteriales</taxon>
        <taxon>Flavobacteriaceae</taxon>
        <taxon>Flavobacterium</taxon>
    </lineage>
</organism>
<proteinExistence type="predicted"/>
<protein>
    <submittedName>
        <fullName evidence="2">Uncharacterized protein</fullName>
    </submittedName>
</protein>
<feature type="transmembrane region" description="Helical" evidence="1">
    <location>
        <begin position="22"/>
        <end position="39"/>
    </location>
</feature>
<evidence type="ECO:0000313" key="3">
    <source>
        <dbReference type="Proteomes" id="UP000182961"/>
    </source>
</evidence>
<sequence length="180" mass="21623">MFDTNLPKQPPLIVSYLKVGELLYYSLILFILEAWIYGIQLLHAIQHRGTIAILFWIGCFLFSFLHIFLVLADGWSRFQNYKRAKDQFFIHGFNRRICDTYMVSKCQRIAATVAADELGFKDEIVDYYKQKGVKWYHFIPYFMVNDPLFFFKKKFWNRTFLEPSYQSRFDYNAIQTKLTQ</sequence>
<dbReference type="RefSeq" id="WP_024981239.1">
    <property type="nucleotide sequence ID" value="NZ_CBCRUM010000005.1"/>
</dbReference>
<feature type="transmembrane region" description="Helical" evidence="1">
    <location>
        <begin position="51"/>
        <end position="72"/>
    </location>
</feature>
<dbReference type="EMBL" id="FOUT01000008">
    <property type="protein sequence ID" value="SFN23439.1"/>
    <property type="molecule type" value="Genomic_DNA"/>
</dbReference>